<organism evidence="1 2">
    <name type="scientific">Metabacillus malikii</name>
    <dbReference type="NCBI Taxonomy" id="1504265"/>
    <lineage>
        <taxon>Bacteria</taxon>
        <taxon>Bacillati</taxon>
        <taxon>Bacillota</taxon>
        <taxon>Bacilli</taxon>
        <taxon>Bacillales</taxon>
        <taxon>Bacillaceae</taxon>
        <taxon>Metabacillus</taxon>
    </lineage>
</organism>
<dbReference type="Proteomes" id="UP001234495">
    <property type="component" value="Unassembled WGS sequence"/>
</dbReference>
<dbReference type="EMBL" id="JAUSUD010000030">
    <property type="protein sequence ID" value="MDQ0233106.1"/>
    <property type="molecule type" value="Genomic_DNA"/>
</dbReference>
<name>A0ABT9ZMT9_9BACI</name>
<proteinExistence type="predicted"/>
<evidence type="ECO:0000313" key="2">
    <source>
        <dbReference type="Proteomes" id="UP001234495"/>
    </source>
</evidence>
<keyword evidence="2" id="KW-1185">Reference proteome</keyword>
<accession>A0ABT9ZMT9</accession>
<reference evidence="1 2" key="1">
    <citation type="submission" date="2023-07" db="EMBL/GenBank/DDBJ databases">
        <title>Genomic Encyclopedia of Type Strains, Phase IV (KMG-IV): sequencing the most valuable type-strain genomes for metagenomic binning, comparative biology and taxonomic classification.</title>
        <authorList>
            <person name="Goeker M."/>
        </authorList>
    </citation>
    <scope>NUCLEOTIDE SEQUENCE [LARGE SCALE GENOMIC DNA]</scope>
    <source>
        <strain evidence="1 2">DSM 29005</strain>
    </source>
</reference>
<comment type="caution">
    <text evidence="1">The sequence shown here is derived from an EMBL/GenBank/DDBJ whole genome shotgun (WGS) entry which is preliminary data.</text>
</comment>
<evidence type="ECO:0000313" key="1">
    <source>
        <dbReference type="EMBL" id="MDQ0233106.1"/>
    </source>
</evidence>
<protein>
    <submittedName>
        <fullName evidence="1">Uncharacterized protein</fullName>
    </submittedName>
</protein>
<gene>
    <name evidence="1" type="ORF">J2S19_004447</name>
</gene>
<sequence>MDLRGMQEVIDRAIKEVWVSNIPNIPNGCLLLFY</sequence>